<dbReference type="CDD" id="cd02244">
    <property type="entry name" value="cupin_7S_vicilin-like_N"/>
    <property type="match status" value="1"/>
</dbReference>
<dbReference type="InterPro" id="IPR014710">
    <property type="entry name" value="RmlC-like_jellyroll"/>
</dbReference>
<dbReference type="Gene3D" id="2.60.120.10">
    <property type="entry name" value="Jelly Rolls"/>
    <property type="match status" value="2"/>
</dbReference>
<evidence type="ECO:0000259" key="2">
    <source>
        <dbReference type="SMART" id="SM00835"/>
    </source>
</evidence>
<dbReference type="CDD" id="cd02245">
    <property type="entry name" value="cupin_7S_vicilin-like_C"/>
    <property type="match status" value="1"/>
</dbReference>
<dbReference type="EMBL" id="LFYR01000664">
    <property type="protein sequence ID" value="KMZ71709.1"/>
    <property type="molecule type" value="Genomic_DNA"/>
</dbReference>
<organism evidence="3 4">
    <name type="scientific">Zostera marina</name>
    <name type="common">Eelgrass</name>
    <dbReference type="NCBI Taxonomy" id="29655"/>
    <lineage>
        <taxon>Eukaryota</taxon>
        <taxon>Viridiplantae</taxon>
        <taxon>Streptophyta</taxon>
        <taxon>Embryophyta</taxon>
        <taxon>Tracheophyta</taxon>
        <taxon>Spermatophyta</taxon>
        <taxon>Magnoliopsida</taxon>
        <taxon>Liliopsida</taxon>
        <taxon>Zosteraceae</taxon>
        <taxon>Zostera</taxon>
    </lineage>
</organism>
<dbReference type="InterPro" id="IPR011051">
    <property type="entry name" value="RmlC_Cupin_sf"/>
</dbReference>
<gene>
    <name evidence="3" type="ORF">ZOSMA_177G00370</name>
</gene>
<dbReference type="STRING" id="29655.A0A0K9PRY7"/>
<reference evidence="4" key="1">
    <citation type="journal article" date="2016" name="Nature">
        <title>The genome of the seagrass Zostera marina reveals angiosperm adaptation to the sea.</title>
        <authorList>
            <person name="Olsen J.L."/>
            <person name="Rouze P."/>
            <person name="Verhelst B."/>
            <person name="Lin Y.-C."/>
            <person name="Bayer T."/>
            <person name="Collen J."/>
            <person name="Dattolo E."/>
            <person name="De Paoli E."/>
            <person name="Dittami S."/>
            <person name="Maumus F."/>
            <person name="Michel G."/>
            <person name="Kersting A."/>
            <person name="Lauritano C."/>
            <person name="Lohaus R."/>
            <person name="Toepel M."/>
            <person name="Tonon T."/>
            <person name="Vanneste K."/>
            <person name="Amirebrahimi M."/>
            <person name="Brakel J."/>
            <person name="Bostroem C."/>
            <person name="Chovatia M."/>
            <person name="Grimwood J."/>
            <person name="Jenkins J.W."/>
            <person name="Jueterbock A."/>
            <person name="Mraz A."/>
            <person name="Stam W.T."/>
            <person name="Tice H."/>
            <person name="Bornberg-Bauer E."/>
            <person name="Green P.J."/>
            <person name="Pearson G.A."/>
            <person name="Procaccini G."/>
            <person name="Duarte C.M."/>
            <person name="Schmutz J."/>
            <person name="Reusch T.B.H."/>
            <person name="Van de Peer Y."/>
        </authorList>
    </citation>
    <scope>NUCLEOTIDE SEQUENCE [LARGE SCALE GENOMIC DNA]</scope>
    <source>
        <strain evidence="4">cv. Finnish</strain>
    </source>
</reference>
<feature type="compositionally biased region" description="Basic and acidic residues" evidence="1">
    <location>
        <begin position="468"/>
        <end position="480"/>
    </location>
</feature>
<dbReference type="PANTHER" id="PTHR31189">
    <property type="entry name" value="OS03G0336100 PROTEIN-RELATED"/>
    <property type="match status" value="1"/>
</dbReference>
<comment type="caution">
    <text evidence="3">The sequence shown here is derived from an EMBL/GenBank/DDBJ whole genome shotgun (WGS) entry which is preliminary data.</text>
</comment>
<evidence type="ECO:0000256" key="1">
    <source>
        <dbReference type="SAM" id="MobiDB-lite"/>
    </source>
</evidence>
<evidence type="ECO:0000313" key="4">
    <source>
        <dbReference type="Proteomes" id="UP000036987"/>
    </source>
</evidence>
<dbReference type="SUPFAM" id="SSF51182">
    <property type="entry name" value="RmlC-like cupins"/>
    <property type="match status" value="1"/>
</dbReference>
<accession>A0A0K9PRY7</accession>
<dbReference type="Pfam" id="PF00190">
    <property type="entry name" value="Cupin_1"/>
    <property type="match status" value="1"/>
</dbReference>
<name>A0A0K9PRY7_ZOSMR</name>
<sequence>MAIDMHSSLDLFFRSELWLSSMGRKRDENCFSQSSSLPIAISIIICFFLVASCSCSPLVTKEDRKILERTDNGEISAIDVDVDDGCNRNSSYHLEFISMEPNSLFLPVFLHTDVAFYVQTGEGTVVSWIKKDDEDGSLKKTHVDVGCGDMYRIGKGSFFYIRTRSDPMRTKLRISALFINQCMPEKKKTEGSSTTFGRRHPYSNVADLLRGFDIELLGEGFNVSEVELNPIIKPSEKPPSIIPYTVVTDDNSDNSKPPLNIHKKKPDVKNRHGWTTTTTITDVGGFMVNLTQGSIVAPHWNPTASEISIVTEGEGMIQIVYPTSTTTVRLFKVKVGDVFVVPRYHPMVQISFRYSSLVLVGFTTVGGENNNLHPQFLAGTGSVFRMLDQLIVAMGFNVGSTAVGKIFSSVDDAVLLDCTYCAEEMETKMRRDADKRQKQEEEKRKEKERQKQEERRRKEEEEEEEEEKERREKAEKRQREEEEEEERREKEQKKKEERHRKRKKQREEEEEEESRRRDEEEKVKRREEKEEERREKRQREEEEEEEEKREIDKKQKEKEERQRRRKKREEEESRRSEEEEKVKRREEKEEERQKEEEEEGSRRREEEEKVRRKKEEGWKGERW</sequence>
<evidence type="ECO:0000313" key="3">
    <source>
        <dbReference type="EMBL" id="KMZ71709.1"/>
    </source>
</evidence>
<dbReference type="SMART" id="SM00835">
    <property type="entry name" value="Cupin_1"/>
    <property type="match status" value="1"/>
</dbReference>
<proteinExistence type="predicted"/>
<dbReference type="AlphaFoldDB" id="A0A0K9PRY7"/>
<dbReference type="InterPro" id="IPR006045">
    <property type="entry name" value="Cupin_1"/>
</dbReference>
<feature type="compositionally biased region" description="Basic and acidic residues" evidence="1">
    <location>
        <begin position="513"/>
        <end position="540"/>
    </location>
</feature>
<feature type="region of interest" description="Disordered" evidence="1">
    <location>
        <begin position="428"/>
        <end position="623"/>
    </location>
</feature>
<dbReference type="Proteomes" id="UP000036987">
    <property type="component" value="Unassembled WGS sequence"/>
</dbReference>
<feature type="compositionally biased region" description="Basic and acidic residues" evidence="1">
    <location>
        <begin position="548"/>
        <end position="623"/>
    </location>
</feature>
<dbReference type="OrthoDB" id="1932894at2759"/>
<protein>
    <recommendedName>
        <fullName evidence="2">Cupin type-1 domain-containing protein</fullName>
    </recommendedName>
</protein>
<feature type="domain" description="Cupin type-1" evidence="2">
    <location>
        <begin position="259"/>
        <end position="404"/>
    </location>
</feature>
<dbReference type="OMA" id="HFITMSP"/>
<dbReference type="InterPro" id="IPR050253">
    <property type="entry name" value="Seed_Storage-Functional"/>
</dbReference>
<feature type="compositionally biased region" description="Basic and acidic residues" evidence="1">
    <location>
        <begin position="428"/>
        <end position="459"/>
    </location>
</feature>
<keyword evidence="4" id="KW-1185">Reference proteome</keyword>
<dbReference type="PANTHER" id="PTHR31189:SF7">
    <property type="entry name" value="OS03G0197300 PROTEIN"/>
    <property type="match status" value="1"/>
</dbReference>